<dbReference type="Proteomes" id="UP000201613">
    <property type="component" value="Unassembled WGS sequence"/>
</dbReference>
<organism evidence="2 3">
    <name type="scientific">Flavimaricola marinus</name>
    <dbReference type="NCBI Taxonomy" id="1819565"/>
    <lineage>
        <taxon>Bacteria</taxon>
        <taxon>Pseudomonadati</taxon>
        <taxon>Pseudomonadota</taxon>
        <taxon>Alphaproteobacteria</taxon>
        <taxon>Rhodobacterales</taxon>
        <taxon>Paracoccaceae</taxon>
        <taxon>Flavimaricola</taxon>
    </lineage>
</organism>
<dbReference type="RefSeq" id="WP_093990361.1">
    <property type="nucleotide sequence ID" value="NZ_FXZK01000001.1"/>
</dbReference>
<feature type="transmembrane region" description="Helical" evidence="1">
    <location>
        <begin position="7"/>
        <end position="25"/>
    </location>
</feature>
<feature type="transmembrane region" description="Helical" evidence="1">
    <location>
        <begin position="149"/>
        <end position="170"/>
    </location>
</feature>
<proteinExistence type="predicted"/>
<sequence length="207" mass="24449">MGSYIKWTFWIVVWAVVAAFFSYVLPQRDIVRVTGTEIIRTDFTNLNRIFYAQADSGAAEQPTRDLRLINTVRYEKGVMVYRNEDTGWIWPPYFKFDSSDLQAEAQDLISSSTDPQWAVVLHYGWRIRYLTIYPNAITIRPIDDPTVRLIPWVNIVILLFFAALVWGVTVRLRRFKARRIDPRLQRLDDAVDERRAGISRWFASWRR</sequence>
<dbReference type="OrthoDB" id="5354324at2"/>
<reference evidence="2 3" key="1">
    <citation type="submission" date="2017-05" db="EMBL/GenBank/DDBJ databases">
        <authorList>
            <person name="Song R."/>
            <person name="Chenine A.L."/>
            <person name="Ruprecht R.M."/>
        </authorList>
    </citation>
    <scope>NUCLEOTIDE SEQUENCE [LARGE SCALE GENOMIC DNA]</scope>
    <source>
        <strain evidence="2 3">CECT 8899</strain>
    </source>
</reference>
<dbReference type="AlphaFoldDB" id="A0A238L9A4"/>
<keyword evidence="1" id="KW-0812">Transmembrane</keyword>
<name>A0A238L9A4_9RHOB</name>
<evidence type="ECO:0000313" key="2">
    <source>
        <dbReference type="EMBL" id="SMY06153.1"/>
    </source>
</evidence>
<accession>A0A238L9A4</accession>
<dbReference type="InterPro" id="IPR011088">
    <property type="entry name" value="Phage_phiNM3_A0EWY4"/>
</dbReference>
<evidence type="ECO:0000256" key="1">
    <source>
        <dbReference type="SAM" id="Phobius"/>
    </source>
</evidence>
<dbReference type="Pfam" id="PF07509">
    <property type="entry name" value="DUF1523"/>
    <property type="match status" value="1"/>
</dbReference>
<keyword evidence="1" id="KW-0472">Membrane</keyword>
<gene>
    <name evidence="2" type="ORF">LOM8899_00275</name>
</gene>
<protein>
    <recommendedName>
        <fullName evidence="4">DUF1523 domain-containing protein</fullName>
    </recommendedName>
</protein>
<evidence type="ECO:0008006" key="4">
    <source>
        <dbReference type="Google" id="ProtNLM"/>
    </source>
</evidence>
<dbReference type="EMBL" id="FXZK01000001">
    <property type="protein sequence ID" value="SMY06153.1"/>
    <property type="molecule type" value="Genomic_DNA"/>
</dbReference>
<keyword evidence="3" id="KW-1185">Reference proteome</keyword>
<evidence type="ECO:0000313" key="3">
    <source>
        <dbReference type="Proteomes" id="UP000201613"/>
    </source>
</evidence>
<keyword evidence="1" id="KW-1133">Transmembrane helix</keyword>